<keyword evidence="1" id="KW-0732">Signal</keyword>
<keyword evidence="3" id="KW-1185">Reference proteome</keyword>
<evidence type="ECO:0000256" key="1">
    <source>
        <dbReference type="SAM" id="SignalP"/>
    </source>
</evidence>
<evidence type="ECO:0000313" key="3">
    <source>
        <dbReference type="Proteomes" id="UP000198660"/>
    </source>
</evidence>
<evidence type="ECO:0000313" key="2">
    <source>
        <dbReference type="EMBL" id="SFS58557.1"/>
    </source>
</evidence>
<feature type="signal peptide" evidence="1">
    <location>
        <begin position="1"/>
        <end position="25"/>
    </location>
</feature>
<name>A0A1I6R1E4_9BACL</name>
<gene>
    <name evidence="2" type="ORF">SAMN05444972_10426</name>
</gene>
<feature type="chain" id="PRO_5039540226" description="DUF3828 domain-containing protein" evidence="1">
    <location>
        <begin position="26"/>
        <end position="159"/>
    </location>
</feature>
<dbReference type="EMBL" id="FPAA01000004">
    <property type="protein sequence ID" value="SFS58557.1"/>
    <property type="molecule type" value="Genomic_DNA"/>
</dbReference>
<organism evidence="2 3">
    <name type="scientific">Marininema halotolerans</name>
    <dbReference type="NCBI Taxonomy" id="1155944"/>
    <lineage>
        <taxon>Bacteria</taxon>
        <taxon>Bacillati</taxon>
        <taxon>Bacillota</taxon>
        <taxon>Bacilli</taxon>
        <taxon>Bacillales</taxon>
        <taxon>Thermoactinomycetaceae</taxon>
        <taxon>Marininema</taxon>
    </lineage>
</organism>
<evidence type="ECO:0008006" key="4">
    <source>
        <dbReference type="Google" id="ProtNLM"/>
    </source>
</evidence>
<dbReference type="OrthoDB" id="2990201at2"/>
<sequence length="159" mass="18366">MFPRTKLIATALLLLSLILPTACQFQDSAGPEKAAVRFYKEVWVNGDDQAAQSMLADTKKVRALHRPIRQVKNEATHNPPIWIVKSPTDHQMGNRTILIHRPSDKRDYKVRLRKVGATWKVDSFEQNFDPKMGGYASFEAYQRLSQEYPDLTWKKIERP</sequence>
<accession>A0A1I6R1E4</accession>
<reference evidence="3" key="1">
    <citation type="submission" date="2016-10" db="EMBL/GenBank/DDBJ databases">
        <authorList>
            <person name="Varghese N."/>
            <person name="Submissions S."/>
        </authorList>
    </citation>
    <scope>NUCLEOTIDE SEQUENCE [LARGE SCALE GENOMIC DNA]</scope>
    <source>
        <strain evidence="3">DSM 45789</strain>
    </source>
</reference>
<dbReference type="AlphaFoldDB" id="A0A1I6R1E4"/>
<proteinExistence type="predicted"/>
<protein>
    <recommendedName>
        <fullName evidence="4">DUF3828 domain-containing protein</fullName>
    </recommendedName>
</protein>
<dbReference type="RefSeq" id="WP_091835468.1">
    <property type="nucleotide sequence ID" value="NZ_FPAA01000004.1"/>
</dbReference>
<dbReference type="Proteomes" id="UP000198660">
    <property type="component" value="Unassembled WGS sequence"/>
</dbReference>